<dbReference type="SUPFAM" id="SSF53448">
    <property type="entry name" value="Nucleotide-diphospho-sugar transferases"/>
    <property type="match status" value="1"/>
</dbReference>
<proteinExistence type="predicted"/>
<gene>
    <name evidence="2" type="ORF">EZJ58_5655</name>
</gene>
<keyword evidence="2" id="KW-0808">Transferase</keyword>
<dbReference type="InterPro" id="IPR050834">
    <property type="entry name" value="Glycosyltransf_2"/>
</dbReference>
<name>A0A4R1NRB6_9GAMM</name>
<keyword evidence="3" id="KW-1185">Reference proteome</keyword>
<sequence length="303" mass="35314">MLIDSPLVSVIIPTYGRPEKLARAIESLLVQTYKNIEIIIVDDNPPDSANRLETEKKIAEFLHIESVRYLKRAVNGGGSLARNTGIDAAKGMFVTFLDDDDIYLPQKVERQVNHIISKNIDVSVCDMQFSENDKIIETQVSYAEVGDLANFLTRGNTFTPMILCKKECLRLVNGFHDTPKFQDHLLMIKLLRYDFKVEILREKLFIHNNHQEERITLTSRFCDGYKEKIKFEIENKDYLSRHQNKIVSFRREMVMSRIITHEKGVLFGMKHWVSALFYITTARQVKIILKTLLRNIVKPHRRF</sequence>
<dbReference type="RefSeq" id="WP_132927463.1">
    <property type="nucleotide sequence ID" value="NZ_SJOI01000001.1"/>
</dbReference>
<dbReference type="Proteomes" id="UP000294555">
    <property type="component" value="Unassembled WGS sequence"/>
</dbReference>
<dbReference type="PANTHER" id="PTHR43685:SF11">
    <property type="entry name" value="GLYCOSYLTRANSFERASE TAGX-RELATED"/>
    <property type="match status" value="1"/>
</dbReference>
<dbReference type="AlphaFoldDB" id="A0A4R1NRB6"/>
<evidence type="ECO:0000313" key="3">
    <source>
        <dbReference type="Proteomes" id="UP000294555"/>
    </source>
</evidence>
<dbReference type="OrthoDB" id="9801954at2"/>
<protein>
    <submittedName>
        <fullName evidence="2">Glycosyltransferase involved in cell wall biosynthesis</fullName>
    </submittedName>
</protein>
<dbReference type="Pfam" id="PF00535">
    <property type="entry name" value="Glycos_transf_2"/>
    <property type="match status" value="1"/>
</dbReference>
<dbReference type="PANTHER" id="PTHR43685">
    <property type="entry name" value="GLYCOSYLTRANSFERASE"/>
    <property type="match status" value="1"/>
</dbReference>
<dbReference type="InterPro" id="IPR001173">
    <property type="entry name" value="Glyco_trans_2-like"/>
</dbReference>
<dbReference type="EMBL" id="SJOI01000001">
    <property type="protein sequence ID" value="TCL07336.1"/>
    <property type="molecule type" value="Genomic_DNA"/>
</dbReference>
<organism evidence="2 3">
    <name type="scientific">Sodalis ligni</name>
    <dbReference type="NCBI Taxonomy" id="2697027"/>
    <lineage>
        <taxon>Bacteria</taxon>
        <taxon>Pseudomonadati</taxon>
        <taxon>Pseudomonadota</taxon>
        <taxon>Gammaproteobacteria</taxon>
        <taxon>Enterobacterales</taxon>
        <taxon>Bruguierivoracaceae</taxon>
        <taxon>Sodalis</taxon>
    </lineage>
</organism>
<dbReference type="CDD" id="cd00761">
    <property type="entry name" value="Glyco_tranf_GTA_type"/>
    <property type="match status" value="1"/>
</dbReference>
<dbReference type="InterPro" id="IPR029044">
    <property type="entry name" value="Nucleotide-diphossugar_trans"/>
</dbReference>
<evidence type="ECO:0000259" key="1">
    <source>
        <dbReference type="Pfam" id="PF00535"/>
    </source>
</evidence>
<dbReference type="GO" id="GO:0016740">
    <property type="term" value="F:transferase activity"/>
    <property type="evidence" value="ECO:0007669"/>
    <property type="project" value="UniProtKB-KW"/>
</dbReference>
<feature type="domain" description="Glycosyltransferase 2-like" evidence="1">
    <location>
        <begin position="9"/>
        <end position="133"/>
    </location>
</feature>
<dbReference type="Gene3D" id="3.90.550.10">
    <property type="entry name" value="Spore Coat Polysaccharide Biosynthesis Protein SpsA, Chain A"/>
    <property type="match status" value="1"/>
</dbReference>
<reference evidence="2 3" key="1">
    <citation type="submission" date="2019-02" db="EMBL/GenBank/DDBJ databases">
        <title>Investigation of anaerobic lignin degradation for improved lignocellulosic biofuels.</title>
        <authorList>
            <person name="Deangelis K."/>
        </authorList>
    </citation>
    <scope>NUCLEOTIDE SEQUENCE [LARGE SCALE GENOMIC DNA]</scope>
    <source>
        <strain evidence="2 3">159R</strain>
    </source>
</reference>
<comment type="caution">
    <text evidence="2">The sequence shown here is derived from an EMBL/GenBank/DDBJ whole genome shotgun (WGS) entry which is preliminary data.</text>
</comment>
<evidence type="ECO:0000313" key="2">
    <source>
        <dbReference type="EMBL" id="TCL07336.1"/>
    </source>
</evidence>
<accession>A0A4R1NRB6</accession>